<dbReference type="EMBL" id="LXXM01000046">
    <property type="protein sequence ID" value="PZS96815.1"/>
    <property type="molecule type" value="Genomic_DNA"/>
</dbReference>
<dbReference type="InterPro" id="IPR035992">
    <property type="entry name" value="Ricin_B-like_lectins"/>
</dbReference>
<name>A0A2W6JM51_STEMA</name>
<dbReference type="SMART" id="SM00458">
    <property type="entry name" value="RICIN"/>
    <property type="match status" value="2"/>
</dbReference>
<feature type="chain" id="PRO_5015867936" description="Ricin B lectin domain-containing protein" evidence="1">
    <location>
        <begin position="23"/>
        <end position="426"/>
    </location>
</feature>
<dbReference type="PANTHER" id="PTHR40469">
    <property type="entry name" value="SECRETED GLYCOSYL HYDROLASE"/>
    <property type="match status" value="1"/>
</dbReference>
<feature type="signal peptide" evidence="1">
    <location>
        <begin position="1"/>
        <end position="22"/>
    </location>
</feature>
<gene>
    <name evidence="3" type="ORF">A7X83_03670</name>
</gene>
<organism evidence="3 4">
    <name type="scientific">Stenotrophomonas maltophilia</name>
    <name type="common">Pseudomonas maltophilia</name>
    <name type="synonym">Xanthomonas maltophilia</name>
    <dbReference type="NCBI Taxonomy" id="40324"/>
    <lineage>
        <taxon>Bacteria</taxon>
        <taxon>Pseudomonadati</taxon>
        <taxon>Pseudomonadota</taxon>
        <taxon>Gammaproteobacteria</taxon>
        <taxon>Lysobacterales</taxon>
        <taxon>Lysobacteraceae</taxon>
        <taxon>Stenotrophomonas</taxon>
        <taxon>Stenotrophomonas maltophilia group</taxon>
    </lineage>
</organism>
<protein>
    <recommendedName>
        <fullName evidence="2">Ricin B lectin domain-containing protein</fullName>
    </recommendedName>
</protein>
<evidence type="ECO:0000256" key="1">
    <source>
        <dbReference type="SAM" id="SignalP"/>
    </source>
</evidence>
<proteinExistence type="predicted"/>
<sequence>MNYVSMGVLAIGIAAVSAGAKADSLPRLYNFPTTTTAYVSNALPAPGQVIQLSAQVDSQALGLYHIPGNDQIGGFVEFKVNGQPVGKVQVNTSNTPFLGTVSDLNKGCWAALRDVRICTHQFAYGRQAKVAINYTVPAGFTTASITAAFSGDGQFSQGSVSAPINLRNIPTFGEIRGAGNKCLDAEGANTGPGTAIQVWDCTPGTPQQLWTVKPNTSTITGVPSNRVLDIVGYGTGNGSRIQLYDAHGDWNQSWKFTNTSIVGVANKVLDATGASSANGTKIQLYSNAQTANQKWEFNPANGSIVGVGGKCLDVEGANTADGTRVQLWDCTGVPQQRFELGSDGAIRGLGGKCLEAADGASHDGNAIRMWSCNGGAHQSWRLVGEIRNPQTNMCLDDPGLGNTNGSKVHMWMCHGGDNQRWQFSSY</sequence>
<accession>A0A2W6JM51</accession>
<dbReference type="CDD" id="cd23418">
    <property type="entry name" value="beta-trefoil_Ricin_XLN-like"/>
    <property type="match status" value="2"/>
</dbReference>
<dbReference type="Gene3D" id="2.80.10.50">
    <property type="match status" value="4"/>
</dbReference>
<dbReference type="Pfam" id="PF00652">
    <property type="entry name" value="Ricin_B_lectin"/>
    <property type="match status" value="2"/>
</dbReference>
<reference evidence="3 4" key="1">
    <citation type="submission" date="2016-05" db="EMBL/GenBank/DDBJ databases">
        <authorList>
            <person name="Lavstsen T."/>
            <person name="Jespersen J.S."/>
        </authorList>
    </citation>
    <scope>NUCLEOTIDE SEQUENCE [LARGE SCALE GENOMIC DNA]</scope>
    <source>
        <strain evidence="3 4">SM-5815</strain>
    </source>
</reference>
<keyword evidence="1" id="KW-0732">Signal</keyword>
<feature type="domain" description="Ricin B lectin" evidence="2">
    <location>
        <begin position="301"/>
        <end position="424"/>
    </location>
</feature>
<dbReference type="PANTHER" id="PTHR40469:SF2">
    <property type="entry name" value="GALACTOSE-BINDING DOMAIN-LIKE SUPERFAMILY PROTEIN"/>
    <property type="match status" value="1"/>
</dbReference>
<dbReference type="Proteomes" id="UP000249614">
    <property type="component" value="Unassembled WGS sequence"/>
</dbReference>
<feature type="domain" description="Ricin B lectin" evidence="2">
    <location>
        <begin position="169"/>
        <end position="298"/>
    </location>
</feature>
<dbReference type="InterPro" id="IPR000772">
    <property type="entry name" value="Ricin_B_lectin"/>
</dbReference>
<dbReference type="PROSITE" id="PS50231">
    <property type="entry name" value="RICIN_B_LECTIN"/>
    <property type="match status" value="2"/>
</dbReference>
<evidence type="ECO:0000313" key="4">
    <source>
        <dbReference type="Proteomes" id="UP000249614"/>
    </source>
</evidence>
<evidence type="ECO:0000313" key="3">
    <source>
        <dbReference type="EMBL" id="PZS96815.1"/>
    </source>
</evidence>
<dbReference type="CDD" id="cd00161">
    <property type="entry name" value="beta-trefoil_Ricin-like"/>
    <property type="match status" value="1"/>
</dbReference>
<comment type="caution">
    <text evidence="3">The sequence shown here is derived from an EMBL/GenBank/DDBJ whole genome shotgun (WGS) entry which is preliminary data.</text>
</comment>
<dbReference type="SUPFAM" id="SSF50370">
    <property type="entry name" value="Ricin B-like lectins"/>
    <property type="match status" value="2"/>
</dbReference>
<evidence type="ECO:0000259" key="2">
    <source>
        <dbReference type="SMART" id="SM00458"/>
    </source>
</evidence>
<dbReference type="AlphaFoldDB" id="A0A2W6JM51"/>